<organism evidence="5 6">
    <name type="scientific">Phocaeicola coprocola</name>
    <dbReference type="NCBI Taxonomy" id="310298"/>
    <lineage>
        <taxon>Bacteria</taxon>
        <taxon>Pseudomonadati</taxon>
        <taxon>Bacteroidota</taxon>
        <taxon>Bacteroidia</taxon>
        <taxon>Bacteroidales</taxon>
        <taxon>Bacteroidaceae</taxon>
        <taxon>Phocaeicola</taxon>
    </lineage>
</organism>
<dbReference type="InterPro" id="IPR009057">
    <property type="entry name" value="Homeodomain-like_sf"/>
</dbReference>
<evidence type="ECO:0000259" key="4">
    <source>
        <dbReference type="PROSITE" id="PS01124"/>
    </source>
</evidence>
<keyword evidence="2" id="KW-0238">DNA-binding</keyword>
<keyword evidence="6" id="KW-1185">Reference proteome</keyword>
<dbReference type="PANTHER" id="PTHR43280:SF28">
    <property type="entry name" value="HTH-TYPE TRANSCRIPTIONAL ACTIVATOR RHAS"/>
    <property type="match status" value="1"/>
</dbReference>
<dbReference type="PROSITE" id="PS01124">
    <property type="entry name" value="HTH_ARAC_FAMILY_2"/>
    <property type="match status" value="1"/>
</dbReference>
<protein>
    <submittedName>
        <fullName evidence="5">AraC family transcriptional regulator</fullName>
    </submittedName>
</protein>
<dbReference type="GO" id="GO:0003700">
    <property type="term" value="F:DNA-binding transcription factor activity"/>
    <property type="evidence" value="ECO:0007669"/>
    <property type="project" value="InterPro"/>
</dbReference>
<sequence length="279" mass="31573">MKKLPKHRASDISDTGIHLRVFSADGIQHTPVDYAHQDDYYMFGFIESGECDIHIDFNSYRLTAHCAALVLPGQVHSFVQATGLNAYILMIDSAFIEENSKRSFEQYTLGTQTVELSPEQQTELTSLFTILAGKLAQTSKHPQTLALHLSLAIIDIIGEAITSKQTAHSLPQRYVEHTITFRNLLKQHVEHSHSPSYYARMMNISLMYLNEAVKGTTGFSVSQNIQYEIVTRAKRSLIYTSKSVKEIAQELGFEDYAYFTRLFSKTAGISPTDFRKNHK</sequence>
<dbReference type="Pfam" id="PF12833">
    <property type="entry name" value="HTH_18"/>
    <property type="match status" value="1"/>
</dbReference>
<evidence type="ECO:0000256" key="2">
    <source>
        <dbReference type="ARBA" id="ARBA00023125"/>
    </source>
</evidence>
<dbReference type="InterPro" id="IPR037923">
    <property type="entry name" value="HTH-like"/>
</dbReference>
<dbReference type="SUPFAM" id="SSF46689">
    <property type="entry name" value="Homeodomain-like"/>
    <property type="match status" value="1"/>
</dbReference>
<evidence type="ECO:0000313" key="5">
    <source>
        <dbReference type="EMBL" id="RGS00266.1"/>
    </source>
</evidence>
<dbReference type="EMBL" id="QRUU01000002">
    <property type="protein sequence ID" value="RGS00266.1"/>
    <property type="molecule type" value="Genomic_DNA"/>
</dbReference>
<dbReference type="InterPro" id="IPR003313">
    <property type="entry name" value="AraC-bd"/>
</dbReference>
<keyword evidence="3" id="KW-0804">Transcription</keyword>
<dbReference type="InterPro" id="IPR020449">
    <property type="entry name" value="Tscrpt_reg_AraC-type_HTH"/>
</dbReference>
<dbReference type="GO" id="GO:0043565">
    <property type="term" value="F:sequence-specific DNA binding"/>
    <property type="evidence" value="ECO:0007669"/>
    <property type="project" value="InterPro"/>
</dbReference>
<comment type="caution">
    <text evidence="5">The sequence shown here is derived from an EMBL/GenBank/DDBJ whole genome shotgun (WGS) entry which is preliminary data.</text>
</comment>
<accession>A0A412GZ81</accession>
<evidence type="ECO:0000256" key="3">
    <source>
        <dbReference type="ARBA" id="ARBA00023163"/>
    </source>
</evidence>
<dbReference type="RefSeq" id="WP_022124938.1">
    <property type="nucleotide sequence ID" value="NZ_CATZZN010000068.1"/>
</dbReference>
<dbReference type="InterPro" id="IPR018060">
    <property type="entry name" value="HTH_AraC"/>
</dbReference>
<reference evidence="5 6" key="1">
    <citation type="submission" date="2018-08" db="EMBL/GenBank/DDBJ databases">
        <title>A genome reference for cultivated species of the human gut microbiota.</title>
        <authorList>
            <person name="Zou Y."/>
            <person name="Xue W."/>
            <person name="Luo G."/>
        </authorList>
    </citation>
    <scope>NUCLEOTIDE SEQUENCE [LARGE SCALE GENOMIC DNA]</scope>
    <source>
        <strain evidence="5 6">AF24-2</strain>
    </source>
</reference>
<name>A0A412GZ81_9BACT</name>
<dbReference type="Proteomes" id="UP000285864">
    <property type="component" value="Unassembled WGS sequence"/>
</dbReference>
<gene>
    <name evidence="5" type="ORF">DWY20_01125</name>
</gene>
<dbReference type="PANTHER" id="PTHR43280">
    <property type="entry name" value="ARAC-FAMILY TRANSCRIPTIONAL REGULATOR"/>
    <property type="match status" value="1"/>
</dbReference>
<dbReference type="AlphaFoldDB" id="A0A412GZ81"/>
<dbReference type="SMART" id="SM00342">
    <property type="entry name" value="HTH_ARAC"/>
    <property type="match status" value="1"/>
</dbReference>
<keyword evidence="1" id="KW-0805">Transcription regulation</keyword>
<dbReference type="PRINTS" id="PR00032">
    <property type="entry name" value="HTHARAC"/>
</dbReference>
<dbReference type="Gene3D" id="1.10.10.60">
    <property type="entry name" value="Homeodomain-like"/>
    <property type="match status" value="1"/>
</dbReference>
<evidence type="ECO:0000256" key="1">
    <source>
        <dbReference type="ARBA" id="ARBA00023015"/>
    </source>
</evidence>
<proteinExistence type="predicted"/>
<evidence type="ECO:0000313" key="6">
    <source>
        <dbReference type="Proteomes" id="UP000285864"/>
    </source>
</evidence>
<dbReference type="Pfam" id="PF02311">
    <property type="entry name" value="AraC_binding"/>
    <property type="match status" value="1"/>
</dbReference>
<feature type="domain" description="HTH araC/xylS-type" evidence="4">
    <location>
        <begin position="179"/>
        <end position="277"/>
    </location>
</feature>
<dbReference type="SUPFAM" id="SSF51215">
    <property type="entry name" value="Regulatory protein AraC"/>
    <property type="match status" value="1"/>
</dbReference>